<comment type="caution">
    <text evidence="4">The sequence shown here is derived from an EMBL/GenBank/DDBJ whole genome shotgun (WGS) entry which is preliminary data.</text>
</comment>
<dbReference type="SMART" id="SM00822">
    <property type="entry name" value="PKS_KR"/>
    <property type="match status" value="1"/>
</dbReference>
<evidence type="ECO:0000313" key="4">
    <source>
        <dbReference type="EMBL" id="ORB57285.1"/>
    </source>
</evidence>
<dbReference type="RefSeq" id="WP_083116953.1">
    <property type="nucleotide sequence ID" value="NZ_JACKUO010000039.1"/>
</dbReference>
<gene>
    <name evidence="4" type="ORF">BST42_02490</name>
</gene>
<keyword evidence="2" id="KW-0560">Oxidoreductase</keyword>
<comment type="similarity">
    <text evidence="1">Belongs to the short-chain dehydrogenases/reductases (SDR) family.</text>
</comment>
<dbReference type="PANTHER" id="PTHR42760">
    <property type="entry name" value="SHORT-CHAIN DEHYDROGENASES/REDUCTASES FAMILY MEMBER"/>
    <property type="match status" value="1"/>
</dbReference>
<dbReference type="GO" id="GO:0016616">
    <property type="term" value="F:oxidoreductase activity, acting on the CH-OH group of donors, NAD or NADP as acceptor"/>
    <property type="evidence" value="ECO:0007669"/>
    <property type="project" value="TreeGrafter"/>
</dbReference>
<evidence type="ECO:0000259" key="3">
    <source>
        <dbReference type="SMART" id="SM00822"/>
    </source>
</evidence>
<dbReference type="InterPro" id="IPR020904">
    <property type="entry name" value="Sc_DH/Rdtase_CS"/>
</dbReference>
<evidence type="ECO:0000256" key="1">
    <source>
        <dbReference type="ARBA" id="ARBA00006484"/>
    </source>
</evidence>
<sequence>MNRYEGKRVVITGGSSGLGLAAARYLIQHGARVMVTGRNEDTLDDAARQLGDRGIAVQSDARSLAAIDTLADRVRSDFGTVDALIVNAGIGSFDPFFAVTEQTFDEVFAINTKGPFFTVQKLAPLLTQGSGVVLTTSIANQTGWDALSVYSASKAALRSMARTLSKELLPRGIRVNAISPGSIDTGKLEKEVPEKAAQLKAEFEASSPMQRWGHPDEFAPAVAFLAFDATYVAGIELVVDGGESQL</sequence>
<organism evidence="4 5">
    <name type="scientific">Mycolicibacterium rhodesiae</name>
    <name type="common">Mycobacterium rhodesiae</name>
    <dbReference type="NCBI Taxonomy" id="36814"/>
    <lineage>
        <taxon>Bacteria</taxon>
        <taxon>Bacillati</taxon>
        <taxon>Actinomycetota</taxon>
        <taxon>Actinomycetes</taxon>
        <taxon>Mycobacteriales</taxon>
        <taxon>Mycobacteriaceae</taxon>
        <taxon>Mycolicibacterium</taxon>
    </lineage>
</organism>
<dbReference type="PRINTS" id="PR00081">
    <property type="entry name" value="GDHRDH"/>
</dbReference>
<dbReference type="FunFam" id="3.40.50.720:FF:000084">
    <property type="entry name" value="Short-chain dehydrogenase reductase"/>
    <property type="match status" value="1"/>
</dbReference>
<dbReference type="OrthoDB" id="9803333at2"/>
<keyword evidence="5" id="KW-1185">Reference proteome</keyword>
<name>A0A1X0J698_MYCRH</name>
<dbReference type="AlphaFoldDB" id="A0A1X0J698"/>
<dbReference type="PRINTS" id="PR00080">
    <property type="entry name" value="SDRFAMILY"/>
</dbReference>
<proteinExistence type="inferred from homology"/>
<reference evidence="4 5" key="1">
    <citation type="submission" date="2016-12" db="EMBL/GenBank/DDBJ databases">
        <title>The new phylogeny of genus Mycobacterium.</title>
        <authorList>
            <person name="Tortoli E."/>
            <person name="Trovato A."/>
            <person name="Cirillo D.M."/>
        </authorList>
    </citation>
    <scope>NUCLEOTIDE SEQUENCE [LARGE SCALE GENOMIC DNA]</scope>
    <source>
        <strain evidence="4 5">DSM 44223</strain>
    </source>
</reference>
<dbReference type="InterPro" id="IPR002347">
    <property type="entry name" value="SDR_fam"/>
</dbReference>
<dbReference type="Proteomes" id="UP000192534">
    <property type="component" value="Unassembled WGS sequence"/>
</dbReference>
<evidence type="ECO:0000313" key="5">
    <source>
        <dbReference type="Proteomes" id="UP000192534"/>
    </source>
</evidence>
<dbReference type="InterPro" id="IPR036291">
    <property type="entry name" value="NAD(P)-bd_dom_sf"/>
</dbReference>
<evidence type="ECO:0000256" key="2">
    <source>
        <dbReference type="ARBA" id="ARBA00023002"/>
    </source>
</evidence>
<dbReference type="Gene3D" id="3.40.50.720">
    <property type="entry name" value="NAD(P)-binding Rossmann-like Domain"/>
    <property type="match status" value="1"/>
</dbReference>
<feature type="domain" description="Ketoreductase" evidence="3">
    <location>
        <begin position="7"/>
        <end position="181"/>
    </location>
</feature>
<dbReference type="EMBL" id="MVIH01000001">
    <property type="protein sequence ID" value="ORB57285.1"/>
    <property type="molecule type" value="Genomic_DNA"/>
</dbReference>
<dbReference type="PANTHER" id="PTHR42760:SF115">
    <property type="entry name" value="3-OXOACYL-[ACYL-CARRIER-PROTEIN] REDUCTASE FABG"/>
    <property type="match status" value="1"/>
</dbReference>
<dbReference type="CDD" id="cd05233">
    <property type="entry name" value="SDR_c"/>
    <property type="match status" value="1"/>
</dbReference>
<accession>A0A1X0J698</accession>
<dbReference type="SUPFAM" id="SSF51735">
    <property type="entry name" value="NAD(P)-binding Rossmann-fold domains"/>
    <property type="match status" value="1"/>
</dbReference>
<dbReference type="PROSITE" id="PS00061">
    <property type="entry name" value="ADH_SHORT"/>
    <property type="match status" value="1"/>
</dbReference>
<dbReference type="Pfam" id="PF13561">
    <property type="entry name" value="adh_short_C2"/>
    <property type="match status" value="1"/>
</dbReference>
<dbReference type="InterPro" id="IPR057326">
    <property type="entry name" value="KR_dom"/>
</dbReference>
<protein>
    <submittedName>
        <fullName evidence="4">Short-chain dehydrogenase</fullName>
    </submittedName>
</protein>